<sequence>MQADDDRMAMGHETEREREGQEMRRKVRAGYAKLAVPAGEEAGAGIGRQPTTDDTTPASSRYGLSCGHPVAEAVLDLGCGRGGDVFEAGQLVGPTGCVIGVDMTAEMLDTARKGIETYTQDTRLHNVEFRLGEIEHLPVRDGIFDVVLSNCVINLSPDKGQVWREIRRALKPGGRVCVSDVALLQPLPDGVRVAAENWIGCVSGAELIPDYIQRVAQSGLVVQSIESDPSYTSCLGECSDPFYARLREQLRTDPSDYIASVTVRATKPAPLMSDLYWH</sequence>
<proteinExistence type="inferred from homology"/>
<keyword evidence="2" id="KW-0949">S-adenosyl-L-methionine</keyword>
<dbReference type="InterPro" id="IPR026669">
    <property type="entry name" value="Arsenite_MeTrfase-like"/>
</dbReference>
<comment type="catalytic activity">
    <reaction evidence="8">
        <text>arsenic triglutathione + 3 [thioredoxin]-dithiol + 3 S-adenosyl-L-methionine = trimethylarsine + 3 [thioredoxin]-disulfide + 3 glutathione + 3 S-adenosyl-L-homocysteine + 3 H(+)</text>
        <dbReference type="Rhea" id="RHEA:69432"/>
        <dbReference type="Rhea" id="RHEA-COMP:10698"/>
        <dbReference type="Rhea" id="RHEA-COMP:10700"/>
        <dbReference type="ChEBI" id="CHEBI:15378"/>
        <dbReference type="ChEBI" id="CHEBI:27130"/>
        <dbReference type="ChEBI" id="CHEBI:29950"/>
        <dbReference type="ChEBI" id="CHEBI:50058"/>
        <dbReference type="ChEBI" id="CHEBI:57856"/>
        <dbReference type="ChEBI" id="CHEBI:57925"/>
        <dbReference type="ChEBI" id="CHEBI:59789"/>
        <dbReference type="ChEBI" id="CHEBI:183640"/>
        <dbReference type="EC" id="2.1.1.137"/>
    </reaction>
</comment>
<comment type="catalytic activity">
    <reaction evidence="6">
        <text>arsenic triglutathione + [thioredoxin]-dithiol + S-adenosyl-L-methionine + 2 H2O = methylarsonous acid + [thioredoxin]-disulfide + 3 glutathione + S-adenosyl-L-homocysteine + H(+)</text>
        <dbReference type="Rhea" id="RHEA:69460"/>
        <dbReference type="Rhea" id="RHEA-COMP:10698"/>
        <dbReference type="Rhea" id="RHEA-COMP:10700"/>
        <dbReference type="ChEBI" id="CHEBI:15377"/>
        <dbReference type="ChEBI" id="CHEBI:15378"/>
        <dbReference type="ChEBI" id="CHEBI:17826"/>
        <dbReference type="ChEBI" id="CHEBI:29950"/>
        <dbReference type="ChEBI" id="CHEBI:50058"/>
        <dbReference type="ChEBI" id="CHEBI:57856"/>
        <dbReference type="ChEBI" id="CHEBI:57925"/>
        <dbReference type="ChEBI" id="CHEBI:59789"/>
        <dbReference type="ChEBI" id="CHEBI:183640"/>
        <dbReference type="EC" id="2.1.1.137"/>
    </reaction>
</comment>
<evidence type="ECO:0000256" key="9">
    <source>
        <dbReference type="SAM" id="MobiDB-lite"/>
    </source>
</evidence>
<dbReference type="SUPFAM" id="SSF53335">
    <property type="entry name" value="S-adenosyl-L-methionine-dependent methyltransferases"/>
    <property type="match status" value="1"/>
</dbReference>
<feature type="domain" description="Methyltransferase" evidence="10">
    <location>
        <begin position="72"/>
        <end position="208"/>
    </location>
</feature>
<dbReference type="AlphaFoldDB" id="A0A9K3CVH8"/>
<evidence type="ECO:0000256" key="2">
    <source>
        <dbReference type="ARBA" id="ARBA00022691"/>
    </source>
</evidence>
<feature type="compositionally biased region" description="Basic and acidic residues" evidence="9">
    <location>
        <begin position="1"/>
        <end position="24"/>
    </location>
</feature>
<accession>A0A9K3CVH8</accession>
<feature type="region of interest" description="Disordered" evidence="9">
    <location>
        <begin position="41"/>
        <end position="60"/>
    </location>
</feature>
<comment type="catalytic activity">
    <reaction evidence="7">
        <text>arsenic triglutathione + 2 [thioredoxin]-dithiol + 2 S-adenosyl-L-methionine + H2O = dimethylarsinous acid + 2 [thioredoxin]-disulfide + 3 glutathione + 2 S-adenosyl-L-homocysteine + 2 H(+)</text>
        <dbReference type="Rhea" id="RHEA:69464"/>
        <dbReference type="Rhea" id="RHEA-COMP:10698"/>
        <dbReference type="Rhea" id="RHEA-COMP:10700"/>
        <dbReference type="ChEBI" id="CHEBI:15377"/>
        <dbReference type="ChEBI" id="CHEBI:15378"/>
        <dbReference type="ChEBI" id="CHEBI:23808"/>
        <dbReference type="ChEBI" id="CHEBI:29950"/>
        <dbReference type="ChEBI" id="CHEBI:50058"/>
        <dbReference type="ChEBI" id="CHEBI:57856"/>
        <dbReference type="ChEBI" id="CHEBI:57925"/>
        <dbReference type="ChEBI" id="CHEBI:59789"/>
        <dbReference type="ChEBI" id="CHEBI:183640"/>
        <dbReference type="EC" id="2.1.1.137"/>
    </reaction>
</comment>
<evidence type="ECO:0000256" key="6">
    <source>
        <dbReference type="ARBA" id="ARBA00047941"/>
    </source>
</evidence>
<dbReference type="InterPro" id="IPR025714">
    <property type="entry name" value="Methyltranfer_dom"/>
</dbReference>
<dbReference type="EMBL" id="BDIP01001253">
    <property type="protein sequence ID" value="GIQ83971.1"/>
    <property type="molecule type" value="Genomic_DNA"/>
</dbReference>
<dbReference type="InterPro" id="IPR029063">
    <property type="entry name" value="SAM-dependent_MTases_sf"/>
</dbReference>
<evidence type="ECO:0000256" key="4">
    <source>
        <dbReference type="ARBA" id="ARBA00034521"/>
    </source>
</evidence>
<dbReference type="Pfam" id="PF13847">
    <property type="entry name" value="Methyltransf_31"/>
    <property type="match status" value="1"/>
</dbReference>
<feature type="compositionally biased region" description="Polar residues" evidence="9">
    <location>
        <begin position="49"/>
        <end position="59"/>
    </location>
</feature>
<keyword evidence="12" id="KW-1185">Reference proteome</keyword>
<dbReference type="PANTHER" id="PTHR43675">
    <property type="entry name" value="ARSENITE METHYLTRANSFERASE"/>
    <property type="match status" value="1"/>
</dbReference>
<protein>
    <recommendedName>
        <fullName evidence="5">Arsenite methyltransferase</fullName>
        <ecNumber evidence="4">2.1.1.137</ecNumber>
    </recommendedName>
</protein>
<dbReference type="OrthoDB" id="10265344at2759"/>
<evidence type="ECO:0000256" key="3">
    <source>
        <dbReference type="ARBA" id="ARBA00034487"/>
    </source>
</evidence>
<dbReference type="PANTHER" id="PTHR43675:SF8">
    <property type="entry name" value="ARSENITE METHYLTRANSFERASE"/>
    <property type="match status" value="1"/>
</dbReference>
<evidence type="ECO:0000256" key="8">
    <source>
        <dbReference type="ARBA" id="ARBA00048428"/>
    </source>
</evidence>
<dbReference type="GO" id="GO:0030791">
    <property type="term" value="F:arsenite methyltransferase activity"/>
    <property type="evidence" value="ECO:0007669"/>
    <property type="project" value="UniProtKB-EC"/>
</dbReference>
<evidence type="ECO:0000256" key="5">
    <source>
        <dbReference type="ARBA" id="ARBA00034545"/>
    </source>
</evidence>
<evidence type="ECO:0000313" key="11">
    <source>
        <dbReference type="EMBL" id="GIQ83971.1"/>
    </source>
</evidence>
<evidence type="ECO:0000256" key="1">
    <source>
        <dbReference type="ARBA" id="ARBA00022679"/>
    </source>
</evidence>
<dbReference type="Gene3D" id="3.40.50.150">
    <property type="entry name" value="Vaccinia Virus protein VP39"/>
    <property type="match status" value="1"/>
</dbReference>
<organism evidence="11 12">
    <name type="scientific">Kipferlia bialata</name>
    <dbReference type="NCBI Taxonomy" id="797122"/>
    <lineage>
        <taxon>Eukaryota</taxon>
        <taxon>Metamonada</taxon>
        <taxon>Carpediemonas-like organisms</taxon>
        <taxon>Kipferlia</taxon>
    </lineage>
</organism>
<evidence type="ECO:0000256" key="7">
    <source>
        <dbReference type="ARBA" id="ARBA00047943"/>
    </source>
</evidence>
<keyword evidence="1" id="KW-0808">Transferase</keyword>
<comment type="similarity">
    <text evidence="3">Belongs to the methyltransferase superfamily. Arsenite methyltransferase family.</text>
</comment>
<evidence type="ECO:0000259" key="10">
    <source>
        <dbReference type="Pfam" id="PF13847"/>
    </source>
</evidence>
<name>A0A9K3CVH8_9EUKA</name>
<dbReference type="Proteomes" id="UP000265618">
    <property type="component" value="Unassembled WGS sequence"/>
</dbReference>
<evidence type="ECO:0000313" key="12">
    <source>
        <dbReference type="Proteomes" id="UP000265618"/>
    </source>
</evidence>
<comment type="caution">
    <text evidence="11">The sequence shown here is derived from an EMBL/GenBank/DDBJ whole genome shotgun (WGS) entry which is preliminary data.</text>
</comment>
<feature type="region of interest" description="Disordered" evidence="9">
    <location>
        <begin position="1"/>
        <end position="25"/>
    </location>
</feature>
<dbReference type="CDD" id="cd02440">
    <property type="entry name" value="AdoMet_MTases"/>
    <property type="match status" value="1"/>
</dbReference>
<dbReference type="EC" id="2.1.1.137" evidence="4"/>
<reference evidence="11 12" key="1">
    <citation type="journal article" date="2018" name="PLoS ONE">
        <title>The draft genome of Kipferlia bialata reveals reductive genome evolution in fornicate parasites.</title>
        <authorList>
            <person name="Tanifuji G."/>
            <person name="Takabayashi S."/>
            <person name="Kume K."/>
            <person name="Takagi M."/>
            <person name="Nakayama T."/>
            <person name="Kamikawa R."/>
            <person name="Inagaki Y."/>
            <person name="Hashimoto T."/>
        </authorList>
    </citation>
    <scope>NUCLEOTIDE SEQUENCE [LARGE SCALE GENOMIC DNA]</scope>
    <source>
        <strain evidence="11">NY0173</strain>
    </source>
</reference>
<gene>
    <name evidence="11" type="ORF">KIPB_005379</name>
</gene>